<dbReference type="Gene3D" id="3.30.70.330">
    <property type="match status" value="1"/>
</dbReference>
<keyword evidence="6" id="KW-1185">Reference proteome</keyword>
<accession>A0A7R9KMK6</accession>
<dbReference type="OrthoDB" id="6435563at2759"/>
<dbReference type="GO" id="GO:0007624">
    <property type="term" value="P:ultradian rhythm"/>
    <property type="evidence" value="ECO:0007669"/>
    <property type="project" value="InterPro"/>
</dbReference>
<organism evidence="5">
    <name type="scientific">Medioppia subpectinata</name>
    <dbReference type="NCBI Taxonomy" id="1979941"/>
    <lineage>
        <taxon>Eukaryota</taxon>
        <taxon>Metazoa</taxon>
        <taxon>Ecdysozoa</taxon>
        <taxon>Arthropoda</taxon>
        <taxon>Chelicerata</taxon>
        <taxon>Arachnida</taxon>
        <taxon>Acari</taxon>
        <taxon>Acariformes</taxon>
        <taxon>Sarcoptiformes</taxon>
        <taxon>Oribatida</taxon>
        <taxon>Brachypylina</taxon>
        <taxon>Oppioidea</taxon>
        <taxon>Oppiidae</taxon>
        <taxon>Medioppia</taxon>
    </lineage>
</organism>
<dbReference type="InterPro" id="IPR012677">
    <property type="entry name" value="Nucleotide-bd_a/b_plait_sf"/>
</dbReference>
<evidence type="ECO:0000256" key="3">
    <source>
        <dbReference type="SAM" id="Coils"/>
    </source>
</evidence>
<dbReference type="InterPro" id="IPR056611">
    <property type="entry name" value="ENOX1/2_dom"/>
</dbReference>
<dbReference type="AlphaFoldDB" id="A0A7R9KMK6"/>
<dbReference type="PANTHER" id="PTHR16001:SF4">
    <property type="entry name" value="ECTO-NOX DISULFIDE-THIOL EXCHANGER 1-LIKE PROTEIN"/>
    <property type="match status" value="1"/>
</dbReference>
<dbReference type="Proteomes" id="UP000759131">
    <property type="component" value="Unassembled WGS sequence"/>
</dbReference>
<name>A0A7R9KMK6_9ACAR</name>
<dbReference type="PROSITE" id="PS50102">
    <property type="entry name" value="RRM"/>
    <property type="match status" value="1"/>
</dbReference>
<evidence type="ECO:0000256" key="2">
    <source>
        <dbReference type="PROSITE-ProRule" id="PRU00176"/>
    </source>
</evidence>
<dbReference type="SUPFAM" id="SSF54928">
    <property type="entry name" value="RNA-binding domain, RBD"/>
    <property type="match status" value="1"/>
</dbReference>
<dbReference type="GO" id="GO:0003723">
    <property type="term" value="F:RNA binding"/>
    <property type="evidence" value="ECO:0007669"/>
    <property type="project" value="UniProtKB-UniRule"/>
</dbReference>
<proteinExistence type="predicted"/>
<keyword evidence="1 2" id="KW-0694">RNA-binding</keyword>
<protein>
    <recommendedName>
        <fullName evidence="4">RRM domain-containing protein</fullName>
    </recommendedName>
</protein>
<dbReference type="Pfam" id="PF23267">
    <property type="entry name" value="ENOX1"/>
    <property type="match status" value="1"/>
</dbReference>
<dbReference type="GO" id="GO:0009897">
    <property type="term" value="C:external side of plasma membrane"/>
    <property type="evidence" value="ECO:0007669"/>
    <property type="project" value="InterPro"/>
</dbReference>
<evidence type="ECO:0000256" key="1">
    <source>
        <dbReference type="ARBA" id="ARBA00022884"/>
    </source>
</evidence>
<dbReference type="EMBL" id="CAJPIZ010002504">
    <property type="protein sequence ID" value="CAG2105135.1"/>
    <property type="molecule type" value="Genomic_DNA"/>
</dbReference>
<evidence type="ECO:0000313" key="5">
    <source>
        <dbReference type="EMBL" id="CAD7624705.1"/>
    </source>
</evidence>
<dbReference type="InterPro" id="IPR035979">
    <property type="entry name" value="RBD_domain_sf"/>
</dbReference>
<dbReference type="SMART" id="SM00360">
    <property type="entry name" value="RRM"/>
    <property type="match status" value="1"/>
</dbReference>
<dbReference type="Pfam" id="PF00076">
    <property type="entry name" value="RRM_1"/>
    <property type="match status" value="1"/>
</dbReference>
<evidence type="ECO:0000259" key="4">
    <source>
        <dbReference type="PROSITE" id="PS50102"/>
    </source>
</evidence>
<dbReference type="PANTHER" id="PTHR16001">
    <property type="entry name" value="ECTO-NOX DISULFIDE-THIOL EXCHANGER"/>
    <property type="match status" value="1"/>
</dbReference>
<dbReference type="InterPro" id="IPR000504">
    <property type="entry name" value="RRM_dom"/>
</dbReference>
<evidence type="ECO:0000313" key="6">
    <source>
        <dbReference type="Proteomes" id="UP000759131"/>
    </source>
</evidence>
<gene>
    <name evidence="5" type="ORF">OSB1V03_LOCUS5146</name>
</gene>
<feature type="coiled-coil region" evidence="3">
    <location>
        <begin position="448"/>
        <end position="507"/>
    </location>
</feature>
<dbReference type="EMBL" id="OC857079">
    <property type="protein sequence ID" value="CAD7624705.1"/>
    <property type="molecule type" value="Genomic_DNA"/>
</dbReference>
<dbReference type="GO" id="GO:0016491">
    <property type="term" value="F:oxidoreductase activity"/>
    <property type="evidence" value="ECO:0007669"/>
    <property type="project" value="InterPro"/>
</dbReference>
<keyword evidence="3" id="KW-0175">Coiled coil</keyword>
<reference evidence="5" key="1">
    <citation type="submission" date="2020-11" db="EMBL/GenBank/DDBJ databases">
        <authorList>
            <person name="Tran Van P."/>
        </authorList>
    </citation>
    <scope>NUCLEOTIDE SEQUENCE</scope>
</reference>
<feature type="domain" description="RRM" evidence="4">
    <location>
        <begin position="156"/>
        <end position="236"/>
    </location>
</feature>
<dbReference type="InterPro" id="IPR038876">
    <property type="entry name" value="ENOX"/>
</dbReference>
<sequence length="630" mass="72136">MQTFTDMASFGCPSDSVRYINPSFNQNNTQLRQSLADKTSVNIPMITPDMSSSQWILNPFCSSAPMMTTTIANNMPDMTPLFAPNFLIPNNSDTNATNLSVMSWRTSLDAALASVSANNCNTNVNKDVIRFKTCTLYVPKANAPKAVTRERPLGCRTVFVGGLPENITEDILQEVFATLCGDICAIRMSKKNFCHIRFENESSVDTAIGLSGHRLKINDLDDTPNTGRLHIDCAQARDDQYDWECRQRALQRQMRHSERHEYDRMCPPSPPTVHFSDHEAIQLVDKLKCEQSFVKAVDVLIHWMDRGECQKRNSGQFYAMIQSTNNHMKRLQSETTIFENEWINSRQLYHTKTQSVLVQLNQIEKVFESAMRQKSWDHFTKAQRKHIDAWFKQIKEVKSQQLEVVLNKREEDEMDLSDGDDDNDSPVIFGHNTSLTDSMDKNGYNSSVMSLRDENDALLCQVESFRNEAVFVHEENRQERERLDKQIALLQQALQGMQHQLIALTQNKVSDGSQSQLQTDYTRDQIRDQTSETALYNRDEALNENNFGAISPQKTALLISLISIYFNVHPYGTTSDDISRYLSLQSHIRETQLLSTTFIDSFLAQYPQLFTPLESDSNGRKLWRFSAFQT</sequence>